<dbReference type="OrthoDB" id="9790454at2"/>
<keyword evidence="5 9" id="KW-0238">DNA-binding</keyword>
<dbReference type="PROSITE" id="PS51755">
    <property type="entry name" value="OMPR_PHOB"/>
    <property type="match status" value="1"/>
</dbReference>
<comment type="function">
    <text evidence="7">May play the central regulatory role in sporulation. It may be an element of the effector pathway responsible for the activation of sporulation genes in response to nutritional stress. Spo0A may act in concert with spo0H (a sigma factor) to control the expression of some genes that are critical to the sporulation process.</text>
</comment>
<dbReference type="GO" id="GO:0005829">
    <property type="term" value="C:cytosol"/>
    <property type="evidence" value="ECO:0007669"/>
    <property type="project" value="TreeGrafter"/>
</dbReference>
<dbReference type="GO" id="GO:0032993">
    <property type="term" value="C:protein-DNA complex"/>
    <property type="evidence" value="ECO:0007669"/>
    <property type="project" value="TreeGrafter"/>
</dbReference>
<evidence type="ECO:0000256" key="1">
    <source>
        <dbReference type="ARBA" id="ARBA00018672"/>
    </source>
</evidence>
<dbReference type="Gene3D" id="6.10.250.690">
    <property type="match status" value="1"/>
</dbReference>
<evidence type="ECO:0000256" key="4">
    <source>
        <dbReference type="ARBA" id="ARBA00023015"/>
    </source>
</evidence>
<dbReference type="InterPro" id="IPR016032">
    <property type="entry name" value="Sig_transdc_resp-reg_C-effctor"/>
</dbReference>
<reference evidence="12 13" key="1">
    <citation type="submission" date="2017-06" db="EMBL/GenBank/DDBJ databases">
        <title>Draft Genome Sequence of Natranaerobius trueperi halophilic, alkalithermophilic bacteria from soda lakes.</title>
        <authorList>
            <person name="Zhao B."/>
        </authorList>
    </citation>
    <scope>NUCLEOTIDE SEQUENCE [LARGE SCALE GENOMIC DNA]</scope>
    <source>
        <strain evidence="12 13">DSM 18760</strain>
    </source>
</reference>
<dbReference type="Pfam" id="PF00072">
    <property type="entry name" value="Response_reg"/>
    <property type="match status" value="1"/>
</dbReference>
<dbReference type="PROSITE" id="PS50110">
    <property type="entry name" value="RESPONSE_REGULATORY"/>
    <property type="match status" value="1"/>
</dbReference>
<comment type="caution">
    <text evidence="12">The sequence shown here is derived from an EMBL/GenBank/DDBJ whole genome shotgun (WGS) entry which is preliminary data.</text>
</comment>
<evidence type="ECO:0000313" key="13">
    <source>
        <dbReference type="Proteomes" id="UP000214588"/>
    </source>
</evidence>
<feature type="modified residue" description="4-aspartylphosphate" evidence="8">
    <location>
        <position position="53"/>
    </location>
</feature>
<accession>A0A226BYI1</accession>
<evidence type="ECO:0000256" key="6">
    <source>
        <dbReference type="ARBA" id="ARBA00023163"/>
    </source>
</evidence>
<dbReference type="PANTHER" id="PTHR48111:SF40">
    <property type="entry name" value="PHOSPHATE REGULON TRANSCRIPTIONAL REGULATORY PROTEIN PHOB"/>
    <property type="match status" value="1"/>
</dbReference>
<dbReference type="SMART" id="SM00448">
    <property type="entry name" value="REC"/>
    <property type="match status" value="1"/>
</dbReference>
<name>A0A226BYI1_9FIRM</name>
<evidence type="ECO:0000256" key="3">
    <source>
        <dbReference type="ARBA" id="ARBA00023012"/>
    </source>
</evidence>
<dbReference type="Gene3D" id="3.40.50.2300">
    <property type="match status" value="1"/>
</dbReference>
<evidence type="ECO:0000259" key="11">
    <source>
        <dbReference type="PROSITE" id="PS51755"/>
    </source>
</evidence>
<keyword evidence="2 8" id="KW-0597">Phosphoprotein</keyword>
<dbReference type="GO" id="GO:0000976">
    <property type="term" value="F:transcription cis-regulatory region binding"/>
    <property type="evidence" value="ECO:0007669"/>
    <property type="project" value="TreeGrafter"/>
</dbReference>
<organism evidence="12 13">
    <name type="scientific">Natranaerobius trueperi</name>
    <dbReference type="NCBI Taxonomy" id="759412"/>
    <lineage>
        <taxon>Bacteria</taxon>
        <taxon>Bacillati</taxon>
        <taxon>Bacillota</taxon>
        <taxon>Clostridia</taxon>
        <taxon>Natranaerobiales</taxon>
        <taxon>Natranaerobiaceae</taxon>
        <taxon>Natranaerobius</taxon>
    </lineage>
</organism>
<keyword evidence="13" id="KW-1185">Reference proteome</keyword>
<dbReference type="SUPFAM" id="SSF46894">
    <property type="entry name" value="C-terminal effector domain of the bipartite response regulators"/>
    <property type="match status" value="1"/>
</dbReference>
<dbReference type="FunFam" id="3.40.50.2300:FF:000001">
    <property type="entry name" value="DNA-binding response regulator PhoB"/>
    <property type="match status" value="1"/>
</dbReference>
<proteinExistence type="predicted"/>
<keyword evidence="3" id="KW-0902">Two-component regulatory system</keyword>
<dbReference type="InterPro" id="IPR039420">
    <property type="entry name" value="WalR-like"/>
</dbReference>
<dbReference type="SUPFAM" id="SSF52172">
    <property type="entry name" value="CheY-like"/>
    <property type="match status" value="1"/>
</dbReference>
<dbReference type="PANTHER" id="PTHR48111">
    <property type="entry name" value="REGULATOR OF RPOS"/>
    <property type="match status" value="1"/>
</dbReference>
<gene>
    <name evidence="12" type="ORF">CDO51_06240</name>
</gene>
<protein>
    <recommendedName>
        <fullName evidence="1">Stage 0 sporulation protein A homolog</fullName>
    </recommendedName>
</protein>
<evidence type="ECO:0000313" key="12">
    <source>
        <dbReference type="EMBL" id="OWZ83832.1"/>
    </source>
</evidence>
<dbReference type="Gene3D" id="1.10.10.10">
    <property type="entry name" value="Winged helix-like DNA-binding domain superfamily/Winged helix DNA-binding domain"/>
    <property type="match status" value="1"/>
</dbReference>
<dbReference type="AlphaFoldDB" id="A0A226BYI1"/>
<dbReference type="InterPro" id="IPR001789">
    <property type="entry name" value="Sig_transdc_resp-reg_receiver"/>
</dbReference>
<dbReference type="CDD" id="cd00383">
    <property type="entry name" value="trans_reg_C"/>
    <property type="match status" value="1"/>
</dbReference>
<feature type="DNA-binding region" description="OmpR/PhoB-type" evidence="9">
    <location>
        <begin position="143"/>
        <end position="241"/>
    </location>
</feature>
<dbReference type="RefSeq" id="WP_089023439.1">
    <property type="nucleotide sequence ID" value="NZ_NIQC01000011.1"/>
</dbReference>
<evidence type="ECO:0000256" key="5">
    <source>
        <dbReference type="ARBA" id="ARBA00023125"/>
    </source>
</evidence>
<dbReference type="SMART" id="SM00862">
    <property type="entry name" value="Trans_reg_C"/>
    <property type="match status" value="1"/>
</dbReference>
<dbReference type="FunFam" id="1.10.10.10:FF:000018">
    <property type="entry name" value="DNA-binding response regulator ResD"/>
    <property type="match status" value="1"/>
</dbReference>
<dbReference type="InterPro" id="IPR036388">
    <property type="entry name" value="WH-like_DNA-bd_sf"/>
</dbReference>
<feature type="domain" description="Response regulatory" evidence="10">
    <location>
        <begin position="4"/>
        <end position="120"/>
    </location>
</feature>
<feature type="domain" description="OmpR/PhoB-type" evidence="11">
    <location>
        <begin position="143"/>
        <end position="241"/>
    </location>
</feature>
<keyword evidence="4" id="KW-0805">Transcription regulation</keyword>
<dbReference type="Pfam" id="PF00486">
    <property type="entry name" value="Trans_reg_C"/>
    <property type="match status" value="1"/>
</dbReference>
<sequence length="245" mass="28227">MSHKILLVEDDCNIAKLIVYELKKEGFQVCHVADGKSAINKVLAEYFDLVILDLMIPKVDGAEVCKSIRTNISHRYMPVIIVSAKDDDIDKIIGLELGADDYITKPFNKRELTARVKAHLRREQLLELINGDKAYKSSDHTNNETIQVGSLVMNLNKHQAFIDNKKLQLTSKEFELLRFLALSPGQVFTRNELLENIWKTKYRDQKTVDVHIRYIRQKIADTGWDQQLIETVRGIGYRVIDDTKE</sequence>
<evidence type="ECO:0000256" key="9">
    <source>
        <dbReference type="PROSITE-ProRule" id="PRU01091"/>
    </source>
</evidence>
<dbReference type="EMBL" id="NIQC01000011">
    <property type="protein sequence ID" value="OWZ83832.1"/>
    <property type="molecule type" value="Genomic_DNA"/>
</dbReference>
<evidence type="ECO:0000259" key="10">
    <source>
        <dbReference type="PROSITE" id="PS50110"/>
    </source>
</evidence>
<evidence type="ECO:0000256" key="7">
    <source>
        <dbReference type="ARBA" id="ARBA00024867"/>
    </source>
</evidence>
<evidence type="ECO:0000256" key="2">
    <source>
        <dbReference type="ARBA" id="ARBA00022553"/>
    </source>
</evidence>
<dbReference type="GO" id="GO:0000156">
    <property type="term" value="F:phosphorelay response regulator activity"/>
    <property type="evidence" value="ECO:0007669"/>
    <property type="project" value="TreeGrafter"/>
</dbReference>
<dbReference type="Proteomes" id="UP000214588">
    <property type="component" value="Unassembled WGS sequence"/>
</dbReference>
<dbReference type="GO" id="GO:0006355">
    <property type="term" value="P:regulation of DNA-templated transcription"/>
    <property type="evidence" value="ECO:0007669"/>
    <property type="project" value="InterPro"/>
</dbReference>
<evidence type="ECO:0000256" key="8">
    <source>
        <dbReference type="PROSITE-ProRule" id="PRU00169"/>
    </source>
</evidence>
<keyword evidence="6" id="KW-0804">Transcription</keyword>
<dbReference type="InterPro" id="IPR011006">
    <property type="entry name" value="CheY-like_superfamily"/>
</dbReference>
<dbReference type="InterPro" id="IPR001867">
    <property type="entry name" value="OmpR/PhoB-type_DNA-bd"/>
</dbReference>